<evidence type="ECO:0000313" key="2">
    <source>
        <dbReference type="Proteomes" id="UP000734511"/>
    </source>
</evidence>
<organism evidence="1 2">
    <name type="scientific">Actinacidiphila epipremni</name>
    <dbReference type="NCBI Taxonomy" id="2053013"/>
    <lineage>
        <taxon>Bacteria</taxon>
        <taxon>Bacillati</taxon>
        <taxon>Actinomycetota</taxon>
        <taxon>Actinomycetes</taxon>
        <taxon>Kitasatosporales</taxon>
        <taxon>Streptomycetaceae</taxon>
        <taxon>Actinacidiphila</taxon>
    </lineage>
</organism>
<dbReference type="RefSeq" id="WP_167984506.1">
    <property type="nucleotide sequence ID" value="NZ_JAATEJ010000016.1"/>
</dbReference>
<protein>
    <submittedName>
        <fullName evidence="1">Uncharacterized protein</fullName>
    </submittedName>
</protein>
<reference evidence="1 2" key="1">
    <citation type="submission" date="2020-03" db="EMBL/GenBank/DDBJ databases">
        <title>WGS of actinomycetes isolated from Thailand.</title>
        <authorList>
            <person name="Thawai C."/>
        </authorList>
    </citation>
    <scope>NUCLEOTIDE SEQUENCE [LARGE SCALE GENOMIC DNA]</scope>
    <source>
        <strain evidence="1 2">PRB2-1</strain>
    </source>
</reference>
<sequence length="132" mass="14073">MHPTSAPSAPSAPRGDRIAAAAYLRRLPGMDTDAVLLTLTALVAFTERQGLALAAVHYEPRPSERLATWAELIVGCRSEGVANVVVPSPDHFHHDAEIAAFMRDELAQKIQGAVWYAGGSADTTARAGRRAD</sequence>
<comment type="caution">
    <text evidence="1">The sequence shown here is derived from an EMBL/GenBank/DDBJ whole genome shotgun (WGS) entry which is preliminary data.</text>
</comment>
<name>A0ABX0ZNZ8_9ACTN</name>
<accession>A0ABX0ZNZ8</accession>
<keyword evidence="2" id="KW-1185">Reference proteome</keyword>
<dbReference type="EMBL" id="JAATEJ010000016">
    <property type="protein sequence ID" value="NJP45648.1"/>
    <property type="molecule type" value="Genomic_DNA"/>
</dbReference>
<dbReference type="Proteomes" id="UP000734511">
    <property type="component" value="Unassembled WGS sequence"/>
</dbReference>
<evidence type="ECO:0000313" key="1">
    <source>
        <dbReference type="EMBL" id="NJP45648.1"/>
    </source>
</evidence>
<proteinExistence type="predicted"/>
<gene>
    <name evidence="1" type="ORF">HCN08_19905</name>
</gene>